<dbReference type="AlphaFoldDB" id="A0A382J1D4"/>
<sequence length="141" mass="14062">MKHGALLTALLTAAVVAMAPAPASAQDLAGMWELSQETGRGTRTSTLSLTVDGMTLTGTVTTTRGRRGGGGGGGGPQAVEISDGKIDGSSFSFSLIRTFGDNTITQTYSGTIDGATLTGTIEGGGRGGGGQPRPFTGKRPS</sequence>
<proteinExistence type="predicted"/>
<feature type="region of interest" description="Disordered" evidence="1">
    <location>
        <begin position="59"/>
        <end position="83"/>
    </location>
</feature>
<gene>
    <name evidence="2" type="ORF">METZ01_LOCUS257495</name>
</gene>
<dbReference type="EMBL" id="UINC01070470">
    <property type="protein sequence ID" value="SVC04641.1"/>
    <property type="molecule type" value="Genomic_DNA"/>
</dbReference>
<evidence type="ECO:0000256" key="1">
    <source>
        <dbReference type="SAM" id="MobiDB-lite"/>
    </source>
</evidence>
<feature type="region of interest" description="Disordered" evidence="1">
    <location>
        <begin position="118"/>
        <end position="141"/>
    </location>
</feature>
<evidence type="ECO:0000313" key="2">
    <source>
        <dbReference type="EMBL" id="SVC04641.1"/>
    </source>
</evidence>
<name>A0A382J1D4_9ZZZZ</name>
<protein>
    <recommendedName>
        <fullName evidence="3">Lipocalin-like domain-containing protein</fullName>
    </recommendedName>
</protein>
<organism evidence="2">
    <name type="scientific">marine metagenome</name>
    <dbReference type="NCBI Taxonomy" id="408172"/>
    <lineage>
        <taxon>unclassified sequences</taxon>
        <taxon>metagenomes</taxon>
        <taxon>ecological metagenomes</taxon>
    </lineage>
</organism>
<feature type="compositionally biased region" description="Gly residues" evidence="1">
    <location>
        <begin position="121"/>
        <end position="131"/>
    </location>
</feature>
<reference evidence="2" key="1">
    <citation type="submission" date="2018-05" db="EMBL/GenBank/DDBJ databases">
        <authorList>
            <person name="Lanie J.A."/>
            <person name="Ng W.-L."/>
            <person name="Kazmierczak K.M."/>
            <person name="Andrzejewski T.M."/>
            <person name="Davidsen T.M."/>
            <person name="Wayne K.J."/>
            <person name="Tettelin H."/>
            <person name="Glass J.I."/>
            <person name="Rusch D."/>
            <person name="Podicherti R."/>
            <person name="Tsui H.-C.T."/>
            <person name="Winkler M.E."/>
        </authorList>
    </citation>
    <scope>NUCLEOTIDE SEQUENCE</scope>
</reference>
<evidence type="ECO:0008006" key="3">
    <source>
        <dbReference type="Google" id="ProtNLM"/>
    </source>
</evidence>
<accession>A0A382J1D4</accession>